<organism evidence="11 12">
    <name type="scientific">Escherichia coli</name>
    <dbReference type="NCBI Taxonomy" id="562"/>
    <lineage>
        <taxon>Bacteria</taxon>
        <taxon>Pseudomonadati</taxon>
        <taxon>Pseudomonadota</taxon>
        <taxon>Gammaproteobacteria</taxon>
        <taxon>Enterobacterales</taxon>
        <taxon>Enterobacteriaceae</taxon>
        <taxon>Escherichia</taxon>
    </lineage>
</organism>
<feature type="non-terminal residue" evidence="11">
    <location>
        <position position="143"/>
    </location>
</feature>
<feature type="binding site" evidence="8">
    <location>
        <begin position="13"/>
        <end position="19"/>
    </location>
    <ligand>
        <name>NADP(+)</name>
        <dbReference type="ChEBI" id="CHEBI:58349"/>
    </ligand>
</feature>
<evidence type="ECO:0000256" key="7">
    <source>
        <dbReference type="ARBA" id="ARBA00025067"/>
    </source>
</evidence>
<dbReference type="Gene3D" id="3.40.430.10">
    <property type="entry name" value="Dihydrofolate Reductase, subunit A"/>
    <property type="match status" value="1"/>
</dbReference>
<evidence type="ECO:0000256" key="2">
    <source>
        <dbReference type="ARBA" id="ARBA00009539"/>
    </source>
</evidence>
<dbReference type="EMBL" id="RDDM01000045">
    <property type="protein sequence ID" value="RLY58722.1"/>
    <property type="molecule type" value="Genomic_DNA"/>
</dbReference>
<proteinExistence type="inferred from homology"/>
<accession>A0A3L9IEC5</accession>
<evidence type="ECO:0000256" key="6">
    <source>
        <dbReference type="ARBA" id="ARBA00023002"/>
    </source>
</evidence>
<evidence type="ECO:0000256" key="1">
    <source>
        <dbReference type="ARBA" id="ARBA00004903"/>
    </source>
</evidence>
<feature type="binding site" evidence="8">
    <location>
        <position position="5"/>
    </location>
    <ligand>
        <name>substrate</name>
    </ligand>
</feature>
<comment type="caution">
    <text evidence="11">The sequence shown here is derived from an EMBL/GenBank/DDBJ whole genome shotgun (WGS) entry which is preliminary data.</text>
</comment>
<keyword evidence="6" id="KW-0560">Oxidoreductase</keyword>
<dbReference type="GO" id="GO:0070401">
    <property type="term" value="F:NADP+ binding"/>
    <property type="evidence" value="ECO:0007669"/>
    <property type="project" value="UniProtKB-ARBA"/>
</dbReference>
<comment type="similarity">
    <text evidence="2 9">Belongs to the dihydrofolate reductase family.</text>
</comment>
<dbReference type="PANTHER" id="PTHR48069:SF3">
    <property type="entry name" value="DIHYDROFOLATE REDUCTASE"/>
    <property type="match status" value="1"/>
</dbReference>
<dbReference type="GO" id="GO:0046655">
    <property type="term" value="P:folic acid metabolic process"/>
    <property type="evidence" value="ECO:0007669"/>
    <property type="project" value="TreeGrafter"/>
</dbReference>
<dbReference type="FunFam" id="3.40.430.10:FF:000001">
    <property type="entry name" value="Dihydrofolate reductase"/>
    <property type="match status" value="1"/>
</dbReference>
<dbReference type="PIRSF" id="PIRSF000194">
    <property type="entry name" value="DHFR"/>
    <property type="match status" value="1"/>
</dbReference>
<keyword evidence="4" id="KW-0554">One-carbon metabolism</keyword>
<feature type="binding site" evidence="8">
    <location>
        <position position="7"/>
    </location>
    <ligand>
        <name>NADP(+)</name>
        <dbReference type="ChEBI" id="CHEBI:58349"/>
    </ligand>
</feature>
<feature type="binding site" evidence="8">
    <location>
        <position position="76"/>
    </location>
    <ligand>
        <name>NADP(+)</name>
        <dbReference type="ChEBI" id="CHEBI:58349"/>
    </ligand>
</feature>
<dbReference type="PRINTS" id="PR00070">
    <property type="entry name" value="DHFR"/>
</dbReference>
<dbReference type="InterPro" id="IPR001796">
    <property type="entry name" value="DHFR_dom"/>
</dbReference>
<dbReference type="SUPFAM" id="SSF53597">
    <property type="entry name" value="Dihydrofolate reductase-like"/>
    <property type="match status" value="1"/>
</dbReference>
<feature type="binding site" evidence="8">
    <location>
        <position position="52"/>
    </location>
    <ligand>
        <name>substrate</name>
    </ligand>
</feature>
<evidence type="ECO:0000256" key="8">
    <source>
        <dbReference type="PIRSR" id="PIRSR000194-1"/>
    </source>
</evidence>
<evidence type="ECO:0000259" key="10">
    <source>
        <dbReference type="PROSITE" id="PS51330"/>
    </source>
</evidence>
<evidence type="ECO:0000256" key="9">
    <source>
        <dbReference type="RuleBase" id="RU004474"/>
    </source>
</evidence>
<dbReference type="GO" id="GO:0046654">
    <property type="term" value="P:tetrahydrofolate biosynthetic process"/>
    <property type="evidence" value="ECO:0007669"/>
    <property type="project" value="UniProtKB-UniPathway"/>
</dbReference>
<dbReference type="InterPro" id="IPR024072">
    <property type="entry name" value="DHFR-like_dom_sf"/>
</dbReference>
<feature type="binding site" evidence="8">
    <location>
        <position position="57"/>
    </location>
    <ligand>
        <name>substrate</name>
    </ligand>
</feature>
<dbReference type="AlphaFoldDB" id="A0A3L9IEC5"/>
<dbReference type="NCBIfam" id="NF008037">
    <property type="entry name" value="PRK10769.1"/>
    <property type="match status" value="1"/>
</dbReference>
<reference evidence="11 12" key="1">
    <citation type="submission" date="2018-10" db="EMBL/GenBank/DDBJ databases">
        <title>Comparison of Escherichia coli isolates recovered from retail chicken and from chicken fecal samples by antimicrobial susceptibility test and whole genome sequencing.</title>
        <authorList>
            <person name="Tang B."/>
            <person name="Ma Y."/>
            <person name="He X."/>
            <person name="Cao L."/>
            <person name="Xia X."/>
            <person name="Yang H."/>
        </authorList>
    </citation>
    <scope>NUCLEOTIDE SEQUENCE [LARGE SCALE GENOMIC DNA]</scope>
    <source>
        <strain evidence="11 12">CMJH98b</strain>
    </source>
</reference>
<dbReference type="InterPro" id="IPR012259">
    <property type="entry name" value="DHFR"/>
</dbReference>
<dbReference type="PROSITE" id="PS51330">
    <property type="entry name" value="DHFR_2"/>
    <property type="match status" value="1"/>
</dbReference>
<feature type="binding site" evidence="8">
    <location>
        <begin position="95"/>
        <end position="102"/>
    </location>
    <ligand>
        <name>NADP(+)</name>
        <dbReference type="ChEBI" id="CHEBI:58349"/>
    </ligand>
</feature>
<dbReference type="GO" id="GO:0046452">
    <property type="term" value="P:dihydrofolate metabolic process"/>
    <property type="evidence" value="ECO:0007669"/>
    <property type="project" value="TreeGrafter"/>
</dbReference>
<evidence type="ECO:0000313" key="12">
    <source>
        <dbReference type="Proteomes" id="UP000281340"/>
    </source>
</evidence>
<sequence length="143" mass="16049">MISLIAALAVDRVIGMENAMPWNLPADLAWFKRNTLNKPVIMGRHTWESIGRPLPGRKNIILSSQPGTDDRVTWVKSVDEAIAACGDVPEIMVIGGGRVYEQFLPKAQKLYLTHIDAEVEGDTHFPDYEPDDWESVFSEFHDA</sequence>
<dbReference type="GO" id="GO:0005829">
    <property type="term" value="C:cytosol"/>
    <property type="evidence" value="ECO:0007669"/>
    <property type="project" value="TreeGrafter"/>
</dbReference>
<evidence type="ECO:0000256" key="3">
    <source>
        <dbReference type="ARBA" id="ARBA00012856"/>
    </source>
</evidence>
<gene>
    <name evidence="11" type="ORF">EAI46_08460</name>
</gene>
<dbReference type="Proteomes" id="UP000281340">
    <property type="component" value="Unassembled WGS sequence"/>
</dbReference>
<dbReference type="EC" id="1.5.1.3" evidence="3"/>
<name>A0A3L9IEC5_ECOLX</name>
<dbReference type="PANTHER" id="PTHR48069">
    <property type="entry name" value="DIHYDROFOLATE REDUCTASE"/>
    <property type="match status" value="1"/>
</dbReference>
<dbReference type="CDD" id="cd00209">
    <property type="entry name" value="DHFR"/>
    <property type="match status" value="1"/>
</dbReference>
<feature type="binding site" evidence="8">
    <location>
        <begin position="63"/>
        <end position="64"/>
    </location>
    <ligand>
        <name>NADP(+)</name>
        <dbReference type="ChEBI" id="CHEBI:58349"/>
    </ligand>
</feature>
<evidence type="ECO:0000313" key="11">
    <source>
        <dbReference type="EMBL" id="RLY58722.1"/>
    </source>
</evidence>
<dbReference type="GO" id="GO:0004146">
    <property type="term" value="F:dihydrofolate reductase activity"/>
    <property type="evidence" value="ECO:0007669"/>
    <property type="project" value="UniProtKB-EC"/>
</dbReference>
<evidence type="ECO:0000256" key="5">
    <source>
        <dbReference type="ARBA" id="ARBA00022857"/>
    </source>
</evidence>
<feature type="domain" description="DHFR" evidence="10">
    <location>
        <begin position="1"/>
        <end position="143"/>
    </location>
</feature>
<feature type="binding site" evidence="8">
    <location>
        <begin position="45"/>
        <end position="46"/>
    </location>
    <ligand>
        <name>NADP(+)</name>
        <dbReference type="ChEBI" id="CHEBI:58349"/>
    </ligand>
</feature>
<evidence type="ECO:0000256" key="4">
    <source>
        <dbReference type="ARBA" id="ARBA00022563"/>
    </source>
</evidence>
<dbReference type="GO" id="GO:0006730">
    <property type="term" value="P:one-carbon metabolic process"/>
    <property type="evidence" value="ECO:0007669"/>
    <property type="project" value="UniProtKB-KW"/>
</dbReference>
<dbReference type="UniPathway" id="UPA00077">
    <property type="reaction ID" value="UER00158"/>
</dbReference>
<feature type="binding site" evidence="8">
    <location>
        <position position="113"/>
    </location>
    <ligand>
        <name>substrate</name>
    </ligand>
</feature>
<dbReference type="InterPro" id="IPR017925">
    <property type="entry name" value="DHFR_CS"/>
</dbReference>
<protein>
    <recommendedName>
        <fullName evidence="3">dihydrofolate reductase</fullName>
        <ecNumber evidence="3">1.5.1.3</ecNumber>
    </recommendedName>
</protein>
<keyword evidence="5" id="KW-0521">NADP</keyword>
<comment type="function">
    <text evidence="7">Key enzyme in folate metabolism. Catalyzes an essential reaction for de novo glycine and purine synthesis, and for DNA precursor synthesis.</text>
</comment>
<comment type="pathway">
    <text evidence="1">Cofactor biosynthesis; tetrahydrofolate biosynthesis; 5,6,7,8-tetrahydrofolate from 7,8-dihydrofolate: step 1/1.</text>
</comment>
<dbReference type="Pfam" id="PF00186">
    <property type="entry name" value="DHFR_1"/>
    <property type="match status" value="1"/>
</dbReference>
<dbReference type="PROSITE" id="PS00075">
    <property type="entry name" value="DHFR_1"/>
    <property type="match status" value="1"/>
</dbReference>
<feature type="binding site" evidence="8">
    <location>
        <position position="27"/>
    </location>
    <ligand>
        <name>substrate</name>
    </ligand>
</feature>